<evidence type="ECO:0008006" key="2">
    <source>
        <dbReference type="Google" id="ProtNLM"/>
    </source>
</evidence>
<name>A0AAT9GQR1_9CREN</name>
<protein>
    <recommendedName>
        <fullName evidence="2">Antitoxin SocA-like Panacea domain-containing protein</fullName>
    </recommendedName>
</protein>
<accession>A0AAT9GQR1</accession>
<evidence type="ECO:0000313" key="1">
    <source>
        <dbReference type="EMBL" id="BFH73280.1"/>
    </source>
</evidence>
<proteinExistence type="predicted"/>
<dbReference type="EMBL" id="AP031322">
    <property type="protein sequence ID" value="BFH73280.1"/>
    <property type="molecule type" value="Genomic_DNA"/>
</dbReference>
<dbReference type="KEGG" id="sjv:SJAV_12240"/>
<organism evidence="1">
    <name type="scientific">Sulfurisphaera javensis</name>
    <dbReference type="NCBI Taxonomy" id="2049879"/>
    <lineage>
        <taxon>Archaea</taxon>
        <taxon>Thermoproteota</taxon>
        <taxon>Thermoprotei</taxon>
        <taxon>Sulfolobales</taxon>
        <taxon>Sulfolobaceae</taxon>
        <taxon>Sulfurisphaera</taxon>
    </lineage>
</organism>
<dbReference type="GeneID" id="92354157"/>
<reference evidence="1" key="1">
    <citation type="submission" date="2024-03" db="EMBL/GenBank/DDBJ databases">
        <title>Complete genome sequence of Sulfurisphaera javensis strain KD-1.</title>
        <authorList>
            <person name="Sakai H."/>
            <person name="Nur N."/>
            <person name="Suwanto A."/>
            <person name="Kurosawa N."/>
        </authorList>
    </citation>
    <scope>NUCLEOTIDE SEQUENCE</scope>
    <source>
        <strain evidence="1">KD-1</strain>
    </source>
</reference>
<dbReference type="RefSeq" id="WP_369611430.1">
    <property type="nucleotide sequence ID" value="NZ_AP031322.1"/>
</dbReference>
<dbReference type="AlphaFoldDB" id="A0AAT9GQR1"/>
<sequence length="183" mass="21946">MRELPDKTRYYTLDEAEGKEFEKVDLFISDVVLILFGLSPDKPIYSRIKYQKGLFLFYKELDKKGYTYEDPHFIPYSYGPYSFLLTQELDNLVWSNFIKVEGQYGKETEAFSLTEKGKREAQAIIEEKIRRKDLEDFKLFRRSIDQYTVKGILRYVYANYPQYKERSKIKDKFKEIKWGRGKG</sequence>
<gene>
    <name evidence="1" type="ORF">SJAV_12240</name>
</gene>